<feature type="non-terminal residue" evidence="1">
    <location>
        <position position="1"/>
    </location>
</feature>
<accession>X1QXL8</accession>
<sequence>GGNRFRDKWGTPDVIGKREPRRSDIVKTPTEIVSAEIKIDTKDLITAFGQACSYKLFSHKSYIVVPKNASQDDISKLDALCLIFGIGLVLFDNSNVNDPQFEIRVRPRRHEPDMFYVNKYMKLIEKELW</sequence>
<comment type="caution">
    <text evidence="1">The sequence shown here is derived from an EMBL/GenBank/DDBJ whole genome shotgun (WGS) entry which is preliminary data.</text>
</comment>
<dbReference type="AlphaFoldDB" id="X1QXL8"/>
<organism evidence="1">
    <name type="scientific">marine sediment metagenome</name>
    <dbReference type="NCBI Taxonomy" id="412755"/>
    <lineage>
        <taxon>unclassified sequences</taxon>
        <taxon>metagenomes</taxon>
        <taxon>ecological metagenomes</taxon>
    </lineage>
</organism>
<evidence type="ECO:0000313" key="1">
    <source>
        <dbReference type="EMBL" id="GAI48034.1"/>
    </source>
</evidence>
<protein>
    <submittedName>
        <fullName evidence="1">Uncharacterized protein</fullName>
    </submittedName>
</protein>
<dbReference type="EMBL" id="BARV01039793">
    <property type="protein sequence ID" value="GAI48034.1"/>
    <property type="molecule type" value="Genomic_DNA"/>
</dbReference>
<reference evidence="1" key="1">
    <citation type="journal article" date="2014" name="Front. Microbiol.">
        <title>High frequency of phylogenetically diverse reductive dehalogenase-homologous genes in deep subseafloor sedimentary metagenomes.</title>
        <authorList>
            <person name="Kawai M."/>
            <person name="Futagami T."/>
            <person name="Toyoda A."/>
            <person name="Takaki Y."/>
            <person name="Nishi S."/>
            <person name="Hori S."/>
            <person name="Arai W."/>
            <person name="Tsubouchi T."/>
            <person name="Morono Y."/>
            <person name="Uchiyama I."/>
            <person name="Ito T."/>
            <person name="Fujiyama A."/>
            <person name="Inagaki F."/>
            <person name="Takami H."/>
        </authorList>
    </citation>
    <scope>NUCLEOTIDE SEQUENCE</scope>
    <source>
        <strain evidence="1">Expedition CK06-06</strain>
    </source>
</reference>
<name>X1QXL8_9ZZZZ</name>
<proteinExistence type="predicted"/>
<gene>
    <name evidence="1" type="ORF">S06H3_60868</name>
</gene>